<keyword evidence="2" id="KW-0349">Heme</keyword>
<sequence length="504" mass="56245">MSSLLPISLALFILAILYTYVIHPLLIHPLSRIPPAHRSAPLSTLWISRHRRNGSQALHAIKRAHEKYGPVVRLAPNEVSVATEGAARRVYVDRGGWGKPAWWAGEFETFGVRNMVSMIGGPRDKSHALRKKDHGNVYSKTYLLTSSPLQSIAESVLARLVKRLDHLVERENGIMDVYGFHGAVNADFMSSYLFGKGTTDFLEDGEAREEYFKHHGVFLKGQDTETEGVKWLEGMTRGFCAEAAGTAFEKHDPNDGGERRGQIGGKDDAVVYRQLHSRGITGDDLASELLDHFIAGAEAPRTILTYLQWELCKHPHIQNSLRDELRTLSHTSTSTSTPGVPPLKSLTTLPLLDAILTETLRLYTPTPGPQYRVAPPEGAVLEGYFIPGGTGVSASLAVLHREESVFKDAGVWRPERWLDKGGDKDGGENNARSEEMKRWFWAFMKGSRGCIGKDFTMIVMKLIVYTVYVRYRTEVVEDDGMEMTDRFLAQPEGGKLVLRFERVG</sequence>
<dbReference type="PANTHER" id="PTHR24305:SF166">
    <property type="entry name" value="CYTOCHROME P450 12A4, MITOCHONDRIAL-RELATED"/>
    <property type="match status" value="1"/>
</dbReference>
<dbReference type="AlphaFoldDB" id="A0A6A5UDE0"/>
<dbReference type="InterPro" id="IPR050121">
    <property type="entry name" value="Cytochrome_P450_monoxygenase"/>
</dbReference>
<proteinExistence type="inferred from homology"/>
<keyword evidence="4" id="KW-1185">Reference proteome</keyword>
<gene>
    <name evidence="3" type="ORF">CC80DRAFT_488169</name>
</gene>
<keyword evidence="2" id="KW-0479">Metal-binding</keyword>
<feature type="binding site" description="axial binding residue" evidence="2">
    <location>
        <position position="450"/>
    </location>
    <ligand>
        <name>heme</name>
        <dbReference type="ChEBI" id="CHEBI:30413"/>
    </ligand>
    <ligandPart>
        <name>Fe</name>
        <dbReference type="ChEBI" id="CHEBI:18248"/>
    </ligandPart>
</feature>
<evidence type="ECO:0000313" key="3">
    <source>
        <dbReference type="EMBL" id="KAF1961742.1"/>
    </source>
</evidence>
<accession>A0A6A5UDE0</accession>
<evidence type="ECO:0000256" key="1">
    <source>
        <dbReference type="ARBA" id="ARBA00010617"/>
    </source>
</evidence>
<evidence type="ECO:0000256" key="2">
    <source>
        <dbReference type="PIRSR" id="PIRSR602401-1"/>
    </source>
</evidence>
<dbReference type="InterPro" id="IPR001128">
    <property type="entry name" value="Cyt_P450"/>
</dbReference>
<comment type="similarity">
    <text evidence="1">Belongs to the cytochrome P450 family.</text>
</comment>
<reference evidence="3" key="1">
    <citation type="journal article" date="2020" name="Stud. Mycol.">
        <title>101 Dothideomycetes genomes: a test case for predicting lifestyles and emergence of pathogens.</title>
        <authorList>
            <person name="Haridas S."/>
            <person name="Albert R."/>
            <person name="Binder M."/>
            <person name="Bloem J."/>
            <person name="Labutti K."/>
            <person name="Salamov A."/>
            <person name="Andreopoulos B."/>
            <person name="Baker S."/>
            <person name="Barry K."/>
            <person name="Bills G."/>
            <person name="Bluhm B."/>
            <person name="Cannon C."/>
            <person name="Castanera R."/>
            <person name="Culley D."/>
            <person name="Daum C."/>
            <person name="Ezra D."/>
            <person name="Gonzalez J."/>
            <person name="Henrissat B."/>
            <person name="Kuo A."/>
            <person name="Liang C."/>
            <person name="Lipzen A."/>
            <person name="Lutzoni F."/>
            <person name="Magnuson J."/>
            <person name="Mondo S."/>
            <person name="Nolan M."/>
            <person name="Ohm R."/>
            <person name="Pangilinan J."/>
            <person name="Park H.-J."/>
            <person name="Ramirez L."/>
            <person name="Alfaro M."/>
            <person name="Sun H."/>
            <person name="Tritt A."/>
            <person name="Yoshinaga Y."/>
            <person name="Zwiers L.-H."/>
            <person name="Turgeon B."/>
            <person name="Goodwin S."/>
            <person name="Spatafora J."/>
            <person name="Crous P."/>
            <person name="Grigoriev I."/>
        </authorList>
    </citation>
    <scope>NUCLEOTIDE SEQUENCE</scope>
    <source>
        <strain evidence="3">CBS 675.92</strain>
    </source>
</reference>
<organism evidence="3 4">
    <name type="scientific">Byssothecium circinans</name>
    <dbReference type="NCBI Taxonomy" id="147558"/>
    <lineage>
        <taxon>Eukaryota</taxon>
        <taxon>Fungi</taxon>
        <taxon>Dikarya</taxon>
        <taxon>Ascomycota</taxon>
        <taxon>Pezizomycotina</taxon>
        <taxon>Dothideomycetes</taxon>
        <taxon>Pleosporomycetidae</taxon>
        <taxon>Pleosporales</taxon>
        <taxon>Massarineae</taxon>
        <taxon>Massarinaceae</taxon>
        <taxon>Byssothecium</taxon>
    </lineage>
</organism>
<dbReference type="Gene3D" id="1.10.630.10">
    <property type="entry name" value="Cytochrome P450"/>
    <property type="match status" value="1"/>
</dbReference>
<dbReference type="GO" id="GO:0016705">
    <property type="term" value="F:oxidoreductase activity, acting on paired donors, with incorporation or reduction of molecular oxygen"/>
    <property type="evidence" value="ECO:0007669"/>
    <property type="project" value="InterPro"/>
</dbReference>
<dbReference type="EMBL" id="ML976980">
    <property type="protein sequence ID" value="KAF1961742.1"/>
    <property type="molecule type" value="Genomic_DNA"/>
</dbReference>
<protein>
    <submittedName>
        <fullName evidence="3">Cytochrome P450</fullName>
    </submittedName>
</protein>
<dbReference type="Proteomes" id="UP000800035">
    <property type="component" value="Unassembled WGS sequence"/>
</dbReference>
<dbReference type="GO" id="GO:0005506">
    <property type="term" value="F:iron ion binding"/>
    <property type="evidence" value="ECO:0007669"/>
    <property type="project" value="InterPro"/>
</dbReference>
<dbReference type="GO" id="GO:0020037">
    <property type="term" value="F:heme binding"/>
    <property type="evidence" value="ECO:0007669"/>
    <property type="project" value="InterPro"/>
</dbReference>
<comment type="cofactor">
    <cofactor evidence="2">
        <name>heme</name>
        <dbReference type="ChEBI" id="CHEBI:30413"/>
    </cofactor>
</comment>
<dbReference type="GO" id="GO:0004497">
    <property type="term" value="F:monooxygenase activity"/>
    <property type="evidence" value="ECO:0007669"/>
    <property type="project" value="InterPro"/>
</dbReference>
<dbReference type="PANTHER" id="PTHR24305">
    <property type="entry name" value="CYTOCHROME P450"/>
    <property type="match status" value="1"/>
</dbReference>
<dbReference type="OrthoDB" id="1470350at2759"/>
<evidence type="ECO:0000313" key="4">
    <source>
        <dbReference type="Proteomes" id="UP000800035"/>
    </source>
</evidence>
<dbReference type="PRINTS" id="PR00463">
    <property type="entry name" value="EP450I"/>
</dbReference>
<dbReference type="InterPro" id="IPR036396">
    <property type="entry name" value="Cyt_P450_sf"/>
</dbReference>
<dbReference type="SUPFAM" id="SSF48264">
    <property type="entry name" value="Cytochrome P450"/>
    <property type="match status" value="1"/>
</dbReference>
<name>A0A6A5UDE0_9PLEO</name>
<dbReference type="InterPro" id="IPR002401">
    <property type="entry name" value="Cyt_P450_E_grp-I"/>
</dbReference>
<dbReference type="Pfam" id="PF00067">
    <property type="entry name" value="p450"/>
    <property type="match status" value="1"/>
</dbReference>
<keyword evidence="2" id="KW-0408">Iron</keyword>